<organism evidence="8 9">
    <name type="scientific">Diploptera punctata</name>
    <name type="common">Pacific beetle cockroach</name>
    <dbReference type="NCBI Taxonomy" id="6984"/>
    <lineage>
        <taxon>Eukaryota</taxon>
        <taxon>Metazoa</taxon>
        <taxon>Ecdysozoa</taxon>
        <taxon>Arthropoda</taxon>
        <taxon>Hexapoda</taxon>
        <taxon>Insecta</taxon>
        <taxon>Pterygota</taxon>
        <taxon>Neoptera</taxon>
        <taxon>Polyneoptera</taxon>
        <taxon>Dictyoptera</taxon>
        <taxon>Blattodea</taxon>
        <taxon>Blaberoidea</taxon>
        <taxon>Blaberidae</taxon>
        <taxon>Diplopterinae</taxon>
        <taxon>Diploptera</taxon>
    </lineage>
</organism>
<accession>A0AAD7ZLM2</accession>
<dbReference type="Proteomes" id="UP001233999">
    <property type="component" value="Unassembled WGS sequence"/>
</dbReference>
<dbReference type="Pfam" id="PF20806">
    <property type="entry name" value="Integrin_A_Ig_3"/>
    <property type="match status" value="1"/>
</dbReference>
<dbReference type="InterPro" id="IPR048285">
    <property type="entry name" value="Integrin_alpha_Ig-like_2"/>
</dbReference>
<dbReference type="AlphaFoldDB" id="A0AAD7ZLM2"/>
<reference evidence="8" key="2">
    <citation type="submission" date="2023-05" db="EMBL/GenBank/DDBJ databases">
        <authorList>
            <person name="Fouks B."/>
        </authorList>
    </citation>
    <scope>NUCLEOTIDE SEQUENCE</scope>
    <source>
        <strain evidence="8">Stay&amp;Tobe</strain>
        <tissue evidence="8">Testes</tissue>
    </source>
</reference>
<evidence type="ECO:0008006" key="10">
    <source>
        <dbReference type="Google" id="ProtNLM"/>
    </source>
</evidence>
<keyword evidence="5" id="KW-1133">Transmembrane helix</keyword>
<dbReference type="GO" id="GO:0007157">
    <property type="term" value="P:heterophilic cell-cell adhesion via plasma membrane cell adhesion molecules"/>
    <property type="evidence" value="ECO:0007669"/>
    <property type="project" value="UniProtKB-ARBA"/>
</dbReference>
<keyword evidence="2" id="KW-0401">Integrin</keyword>
<keyword evidence="4" id="KW-0325">Glycoprotein</keyword>
<dbReference type="GO" id="GO:0005178">
    <property type="term" value="F:integrin binding"/>
    <property type="evidence" value="ECO:0007669"/>
    <property type="project" value="TreeGrafter"/>
</dbReference>
<gene>
    <name evidence="8" type="ORF">L9F63_023001</name>
</gene>
<evidence type="ECO:0000256" key="1">
    <source>
        <dbReference type="ARBA" id="ARBA00004479"/>
    </source>
</evidence>
<evidence type="ECO:0000256" key="2">
    <source>
        <dbReference type="ARBA" id="ARBA00023037"/>
    </source>
</evidence>
<dbReference type="PANTHER" id="PTHR23220">
    <property type="entry name" value="INTEGRIN ALPHA"/>
    <property type="match status" value="1"/>
</dbReference>
<dbReference type="EMBL" id="JASPKZ010007779">
    <property type="protein sequence ID" value="KAJ9582652.1"/>
    <property type="molecule type" value="Genomic_DNA"/>
</dbReference>
<evidence type="ECO:0000256" key="3">
    <source>
        <dbReference type="ARBA" id="ARBA00023136"/>
    </source>
</evidence>
<dbReference type="Pfam" id="PF20805">
    <property type="entry name" value="Integrin_A_Ig_2"/>
    <property type="match status" value="1"/>
</dbReference>
<dbReference type="InterPro" id="IPR048286">
    <property type="entry name" value="Integrin_alpha_Ig-like_3"/>
</dbReference>
<dbReference type="SUPFAM" id="SSF69179">
    <property type="entry name" value="Integrin domains"/>
    <property type="match status" value="2"/>
</dbReference>
<evidence type="ECO:0000256" key="5">
    <source>
        <dbReference type="SAM" id="Phobius"/>
    </source>
</evidence>
<keyword evidence="5" id="KW-0812">Transmembrane</keyword>
<feature type="non-terminal residue" evidence="8">
    <location>
        <position position="387"/>
    </location>
</feature>
<evidence type="ECO:0000256" key="4">
    <source>
        <dbReference type="ARBA" id="ARBA00023180"/>
    </source>
</evidence>
<comment type="subcellular location">
    <subcellularLocation>
        <location evidence="1">Membrane</location>
        <topology evidence="1">Single-pass type I membrane protein</topology>
    </subcellularLocation>
</comment>
<dbReference type="GO" id="GO:0007229">
    <property type="term" value="P:integrin-mediated signaling pathway"/>
    <property type="evidence" value="ECO:0007669"/>
    <property type="project" value="UniProtKB-KW"/>
</dbReference>
<evidence type="ECO:0000259" key="7">
    <source>
        <dbReference type="Pfam" id="PF20806"/>
    </source>
</evidence>
<dbReference type="PANTHER" id="PTHR23220:SF83">
    <property type="entry name" value="INTEGRIN ALPHA-PS3-RELATED"/>
    <property type="match status" value="1"/>
</dbReference>
<feature type="transmembrane region" description="Helical" evidence="5">
    <location>
        <begin position="363"/>
        <end position="386"/>
    </location>
</feature>
<evidence type="ECO:0000313" key="8">
    <source>
        <dbReference type="EMBL" id="KAJ9582652.1"/>
    </source>
</evidence>
<feature type="non-terminal residue" evidence="8">
    <location>
        <position position="1"/>
    </location>
</feature>
<dbReference type="GO" id="GO:0007160">
    <property type="term" value="P:cell-matrix adhesion"/>
    <property type="evidence" value="ECO:0007669"/>
    <property type="project" value="TreeGrafter"/>
</dbReference>
<evidence type="ECO:0000313" key="9">
    <source>
        <dbReference type="Proteomes" id="UP001233999"/>
    </source>
</evidence>
<keyword evidence="3 5" id="KW-0472">Membrane</keyword>
<evidence type="ECO:0000259" key="6">
    <source>
        <dbReference type="Pfam" id="PF20805"/>
    </source>
</evidence>
<dbReference type="InterPro" id="IPR032695">
    <property type="entry name" value="Integrin_dom_sf"/>
</dbReference>
<dbReference type="GO" id="GO:0008305">
    <property type="term" value="C:integrin complex"/>
    <property type="evidence" value="ECO:0007669"/>
    <property type="project" value="TreeGrafter"/>
</dbReference>
<protein>
    <recommendedName>
        <fullName evidence="10">Integrin alpha-2 domain-containing protein</fullName>
    </recommendedName>
</protein>
<dbReference type="Gene3D" id="2.60.40.1510">
    <property type="entry name" value="ntegrin, alpha v. Chain A, domain 3"/>
    <property type="match status" value="1"/>
</dbReference>
<dbReference type="GO" id="GO:0033627">
    <property type="term" value="P:cell adhesion mediated by integrin"/>
    <property type="evidence" value="ECO:0007669"/>
    <property type="project" value="TreeGrafter"/>
</dbReference>
<reference evidence="8" key="1">
    <citation type="journal article" date="2023" name="IScience">
        <title>Live-bearing cockroach genome reveals convergent evolutionary mechanisms linked to viviparity in insects and beyond.</title>
        <authorList>
            <person name="Fouks B."/>
            <person name="Harrison M.C."/>
            <person name="Mikhailova A.A."/>
            <person name="Marchal E."/>
            <person name="English S."/>
            <person name="Carruthers M."/>
            <person name="Jennings E.C."/>
            <person name="Chiamaka E.L."/>
            <person name="Frigard R.A."/>
            <person name="Pippel M."/>
            <person name="Attardo G.M."/>
            <person name="Benoit J.B."/>
            <person name="Bornberg-Bauer E."/>
            <person name="Tobe S.S."/>
        </authorList>
    </citation>
    <scope>NUCLEOTIDE SEQUENCE</scope>
    <source>
        <strain evidence="8">Stay&amp;Tobe</strain>
    </source>
</reference>
<name>A0AAD7ZLM2_DIPPU</name>
<feature type="domain" description="Integrin alpha third immunoglobulin-like" evidence="7">
    <location>
        <begin position="139"/>
        <end position="295"/>
    </location>
</feature>
<sequence>NPLTIGTQSSLQLNVSLKNNGEPAYLAFVYLTIPEVCNVLRVPQLCEFDTPNRDLKCLLGNPLIGNSKDILFDIDIKGVPSGTTFLEFELKALSSGEEQNPENNDRILKLSLNTKVNITLKGGPNQKDIVYWRRNNTVDAETPFQHKFEFKNFGPSPLRSIALEFKIPTSVKNAKNIISLEDIEYNSKEMNCERSDRSRRGLRISINRTEVETTTSTSEGSTETETEMEDIEVVTNSSELEVMEPRFKMIDVDENFAAIKESIAFEDKILVMDCKEKSRTCITVNCKINGTIGKQFRAVVNLILNAKFKDLESNLGHQDIIHFFTTGMVTILSPENAEEIQENRPEEVLTTFYGKVKTEGLQLSYVVGIAIGVGVLLLIIIIVIIWK</sequence>
<keyword evidence="9" id="KW-1185">Reference proteome</keyword>
<dbReference type="GO" id="GO:0009897">
    <property type="term" value="C:external side of plasma membrane"/>
    <property type="evidence" value="ECO:0007669"/>
    <property type="project" value="TreeGrafter"/>
</dbReference>
<feature type="domain" description="Integrin alpha second immunoglobulin-like" evidence="6">
    <location>
        <begin position="3"/>
        <end position="105"/>
    </location>
</feature>
<comment type="caution">
    <text evidence="8">The sequence shown here is derived from an EMBL/GenBank/DDBJ whole genome shotgun (WGS) entry which is preliminary data.</text>
</comment>
<dbReference type="Gene3D" id="2.60.40.1530">
    <property type="entry name" value="ntegrin, alpha v. Chain A, domain 4"/>
    <property type="match status" value="1"/>
</dbReference>
<proteinExistence type="predicted"/>